<dbReference type="AlphaFoldDB" id="A0A091D6J6"/>
<sequence length="88" mass="9349">MLKRSKQEGSTFQLNATELQGVCLGIVKGSGRELPFGLFQAQLISLHILGCDEDDDGNGLLSIDDFESFGAGTLASAYQTMNHQIGSG</sequence>
<protein>
    <submittedName>
        <fullName evidence="1">Uncharacterized protein</fullName>
    </submittedName>
</protein>
<organism evidence="1 2">
    <name type="scientific">Fukomys damarensis</name>
    <name type="common">Damaraland mole rat</name>
    <name type="synonym">Cryptomys damarensis</name>
    <dbReference type="NCBI Taxonomy" id="885580"/>
    <lineage>
        <taxon>Eukaryota</taxon>
        <taxon>Metazoa</taxon>
        <taxon>Chordata</taxon>
        <taxon>Craniata</taxon>
        <taxon>Vertebrata</taxon>
        <taxon>Euteleostomi</taxon>
        <taxon>Mammalia</taxon>
        <taxon>Eutheria</taxon>
        <taxon>Euarchontoglires</taxon>
        <taxon>Glires</taxon>
        <taxon>Rodentia</taxon>
        <taxon>Hystricomorpha</taxon>
        <taxon>Bathyergidae</taxon>
        <taxon>Fukomys</taxon>
    </lineage>
</organism>
<proteinExistence type="predicted"/>
<gene>
    <name evidence="1" type="ORF">H920_20166</name>
</gene>
<evidence type="ECO:0000313" key="1">
    <source>
        <dbReference type="EMBL" id="KFO18486.1"/>
    </source>
</evidence>
<dbReference type="PROSITE" id="PS00018">
    <property type="entry name" value="EF_HAND_1"/>
    <property type="match status" value="1"/>
</dbReference>
<name>A0A091D6J6_FUKDA</name>
<keyword evidence="2" id="KW-1185">Reference proteome</keyword>
<accession>A0A091D6J6</accession>
<reference evidence="1 2" key="1">
    <citation type="submission" date="2013-11" db="EMBL/GenBank/DDBJ databases">
        <title>The Damaraland mole rat (Fukomys damarensis) genome and evolution of African mole rats.</title>
        <authorList>
            <person name="Gladyshev V.N."/>
            <person name="Fang X."/>
        </authorList>
    </citation>
    <scope>NUCLEOTIDE SEQUENCE [LARGE SCALE GENOMIC DNA]</scope>
    <source>
        <tissue evidence="1">Liver</tissue>
    </source>
</reference>
<dbReference type="EMBL" id="KN125406">
    <property type="protein sequence ID" value="KFO18486.1"/>
    <property type="molecule type" value="Genomic_DNA"/>
</dbReference>
<evidence type="ECO:0000313" key="2">
    <source>
        <dbReference type="Proteomes" id="UP000028990"/>
    </source>
</evidence>
<dbReference type="Proteomes" id="UP000028990">
    <property type="component" value="Unassembled WGS sequence"/>
</dbReference>
<dbReference type="InterPro" id="IPR018247">
    <property type="entry name" value="EF_Hand_1_Ca_BS"/>
</dbReference>